<feature type="compositionally biased region" description="Polar residues" evidence="7">
    <location>
        <begin position="118"/>
        <end position="132"/>
    </location>
</feature>
<dbReference type="GO" id="GO:0010997">
    <property type="term" value="F:anaphase-promoting complex binding"/>
    <property type="evidence" value="ECO:0007669"/>
    <property type="project" value="InterPro"/>
</dbReference>
<protein>
    <submittedName>
        <fullName evidence="9">Anaphase-promoting complex subunit 4 WD40 domain/WD domain, G-beta repeat, putative</fullName>
    </submittedName>
</protein>
<feature type="repeat" description="WD" evidence="6">
    <location>
        <begin position="357"/>
        <end position="389"/>
    </location>
</feature>
<evidence type="ECO:0000259" key="8">
    <source>
        <dbReference type="Pfam" id="PF24807"/>
    </source>
</evidence>
<keyword evidence="2 6" id="KW-0853">WD repeat</keyword>
<dbReference type="CDD" id="cd00200">
    <property type="entry name" value="WD40"/>
    <property type="match status" value="1"/>
</dbReference>
<evidence type="ECO:0000256" key="4">
    <source>
        <dbReference type="ARBA" id="ARBA00022980"/>
    </source>
</evidence>
<dbReference type="InterPro" id="IPR019775">
    <property type="entry name" value="WD40_repeat_CS"/>
</dbReference>
<keyword evidence="10" id="KW-1185">Reference proteome</keyword>
<proteinExistence type="inferred from homology"/>
<dbReference type="PROSITE" id="PS00678">
    <property type="entry name" value="WD_REPEATS_1"/>
    <property type="match status" value="2"/>
</dbReference>
<dbReference type="VEuPathDB" id="TriTrypDB:ADEAN_000728300"/>
<gene>
    <name evidence="9" type="ORF">ADEAN_000728300</name>
</gene>
<feature type="region of interest" description="Disordered" evidence="7">
    <location>
        <begin position="1"/>
        <end position="41"/>
    </location>
</feature>
<comment type="similarity">
    <text evidence="1">Belongs to the WD repeat CDC20/Fizzy family.</text>
</comment>
<keyword evidence="4" id="KW-0687">Ribonucleoprotein</keyword>
<dbReference type="GO" id="GO:1905786">
    <property type="term" value="P:positive regulation of anaphase-promoting complex-dependent catabolic process"/>
    <property type="evidence" value="ECO:0007669"/>
    <property type="project" value="TreeGrafter"/>
</dbReference>
<evidence type="ECO:0000256" key="5">
    <source>
        <dbReference type="ARBA" id="ARBA00023306"/>
    </source>
</evidence>
<dbReference type="SUPFAM" id="SSF50978">
    <property type="entry name" value="WD40 repeat-like"/>
    <property type="match status" value="1"/>
</dbReference>
<keyword evidence="5" id="KW-0131">Cell cycle</keyword>
<accession>A0A7G2CLI1</accession>
<dbReference type="SMART" id="SM00320">
    <property type="entry name" value="WD40"/>
    <property type="match status" value="6"/>
</dbReference>
<evidence type="ECO:0000256" key="1">
    <source>
        <dbReference type="ARBA" id="ARBA00006445"/>
    </source>
</evidence>
<feature type="region of interest" description="Disordered" evidence="7">
    <location>
        <begin position="60"/>
        <end position="138"/>
    </location>
</feature>
<dbReference type="InterPro" id="IPR015943">
    <property type="entry name" value="WD40/YVTN_repeat-like_dom_sf"/>
</dbReference>
<dbReference type="AlphaFoldDB" id="A0A7G2CLI1"/>
<dbReference type="Gene3D" id="2.130.10.10">
    <property type="entry name" value="YVTN repeat-like/Quinoprotein amine dehydrogenase"/>
    <property type="match status" value="1"/>
</dbReference>
<dbReference type="InterPro" id="IPR036322">
    <property type="entry name" value="WD40_repeat_dom_sf"/>
</dbReference>
<keyword evidence="4" id="KW-0689">Ribosomal protein</keyword>
<feature type="repeat" description="WD" evidence="6">
    <location>
        <begin position="494"/>
        <end position="535"/>
    </location>
</feature>
<feature type="compositionally biased region" description="Polar residues" evidence="7">
    <location>
        <begin position="85"/>
        <end position="102"/>
    </location>
</feature>
<dbReference type="Proteomes" id="UP000515908">
    <property type="component" value="Chromosome 15"/>
</dbReference>
<feature type="repeat" description="WD" evidence="6">
    <location>
        <begin position="273"/>
        <end position="314"/>
    </location>
</feature>
<keyword evidence="3" id="KW-0677">Repeat</keyword>
<reference evidence="9 10" key="1">
    <citation type="submission" date="2020-08" db="EMBL/GenBank/DDBJ databases">
        <authorList>
            <person name="Newling K."/>
            <person name="Davey J."/>
            <person name="Forrester S."/>
        </authorList>
    </citation>
    <scope>NUCLEOTIDE SEQUENCE [LARGE SCALE GENOMIC DNA]</scope>
    <source>
        <strain evidence="10">Crithidia deanei Carvalho (ATCC PRA-265)</strain>
    </source>
</reference>
<organism evidence="9 10">
    <name type="scientific">Angomonas deanei</name>
    <dbReference type="NCBI Taxonomy" id="59799"/>
    <lineage>
        <taxon>Eukaryota</taxon>
        <taxon>Discoba</taxon>
        <taxon>Euglenozoa</taxon>
        <taxon>Kinetoplastea</taxon>
        <taxon>Metakinetoplastina</taxon>
        <taxon>Trypanosomatida</taxon>
        <taxon>Trypanosomatidae</taxon>
        <taxon>Strigomonadinae</taxon>
        <taxon>Angomonas</taxon>
    </lineage>
</organism>
<feature type="compositionally biased region" description="Low complexity" evidence="7">
    <location>
        <begin position="68"/>
        <end position="84"/>
    </location>
</feature>
<dbReference type="EMBL" id="LR877159">
    <property type="protein sequence ID" value="CAD2219774.1"/>
    <property type="molecule type" value="Genomic_DNA"/>
</dbReference>
<dbReference type="GO" id="GO:0005840">
    <property type="term" value="C:ribosome"/>
    <property type="evidence" value="ECO:0007669"/>
    <property type="project" value="UniProtKB-KW"/>
</dbReference>
<evidence type="ECO:0000313" key="10">
    <source>
        <dbReference type="Proteomes" id="UP000515908"/>
    </source>
</evidence>
<sequence>MDISFNTPLRGQRPPSFNSPSFHTPQGPHTPTPSDRFISTRNSQDSTLSHYLLTSKENMTPVSTFGNYSPSRESSMASSYASPPHRSTNDSMTSRGESSSRAESPGGVSSVFAKLRLDNSTSHPNTSPSGSVHSPLGKDVEPYTNKLAKALFSDAPHTSVLNIQPVNSAFHYQNSEKSPYGPSSPYREEVRFNSSLGVVYELNRARNFRSKNFRVIAQTPERILDAADIIDDFYLNLVDWSSTDLLCVALQSAVYLWEASSSSITQLPTTRPADSPGSVVCGVSWAPDGRHLSIGLHDGTTEVWDVEAQTVVHSWQEHRGRVGSLNWSCTGDVLASGGKDTTIRMHDMRQRTNTQVLRGHQQEVCGLRWSPSGHLLASGGNDNQLLVWDRRMIENSTGSSRPQLYLNQHTAAVKAISWNPVQTSLLVSGGGTDDKSLRFWNTSTGECIHHVDTQSQVCGVLWNHAGTELVTSHGFSQNQLTIWKYPSLRRVADLTGHTSRVLHLCLSADGEVVVSAAGDETIRFWRVFQNEEEREASPYCAGYHSSAAKKRGPSAPSCHYDPAIDEVALR</sequence>
<evidence type="ECO:0000256" key="7">
    <source>
        <dbReference type="SAM" id="MobiDB-lite"/>
    </source>
</evidence>
<dbReference type="InterPro" id="IPR001680">
    <property type="entry name" value="WD40_rpt"/>
</dbReference>
<feature type="domain" description="CDC20/Fizzy WD40" evidence="8">
    <location>
        <begin position="224"/>
        <end position="525"/>
    </location>
</feature>
<evidence type="ECO:0000313" key="9">
    <source>
        <dbReference type="EMBL" id="CAD2219774.1"/>
    </source>
</evidence>
<dbReference type="GO" id="GO:1990757">
    <property type="term" value="F:ubiquitin ligase activator activity"/>
    <property type="evidence" value="ECO:0007669"/>
    <property type="project" value="TreeGrafter"/>
</dbReference>
<dbReference type="PANTHER" id="PTHR19918">
    <property type="entry name" value="CELL DIVISION CYCLE 20 CDC20 FIZZY -RELATED"/>
    <property type="match status" value="1"/>
</dbReference>
<dbReference type="Pfam" id="PF24807">
    <property type="entry name" value="WD40_CDC20-Fz"/>
    <property type="match status" value="1"/>
</dbReference>
<dbReference type="GO" id="GO:0031145">
    <property type="term" value="P:anaphase-promoting complex-dependent catabolic process"/>
    <property type="evidence" value="ECO:0007669"/>
    <property type="project" value="TreeGrafter"/>
</dbReference>
<dbReference type="GO" id="GO:0005680">
    <property type="term" value="C:anaphase-promoting complex"/>
    <property type="evidence" value="ECO:0007669"/>
    <property type="project" value="TreeGrafter"/>
</dbReference>
<feature type="repeat" description="WD" evidence="6">
    <location>
        <begin position="406"/>
        <end position="450"/>
    </location>
</feature>
<dbReference type="InterPro" id="IPR033010">
    <property type="entry name" value="Cdc20/Fizzy"/>
</dbReference>
<evidence type="ECO:0000256" key="6">
    <source>
        <dbReference type="PROSITE-ProRule" id="PRU00221"/>
    </source>
</evidence>
<evidence type="ECO:0000256" key="2">
    <source>
        <dbReference type="ARBA" id="ARBA00022574"/>
    </source>
</evidence>
<dbReference type="PROSITE" id="PS50294">
    <property type="entry name" value="WD_REPEATS_REGION"/>
    <property type="match status" value="2"/>
</dbReference>
<feature type="repeat" description="WD" evidence="6">
    <location>
        <begin position="315"/>
        <end position="356"/>
    </location>
</feature>
<dbReference type="PROSITE" id="PS50082">
    <property type="entry name" value="WD_REPEATS_2"/>
    <property type="match status" value="5"/>
</dbReference>
<name>A0A7G2CLI1_9TRYP</name>
<dbReference type="PANTHER" id="PTHR19918:SF1">
    <property type="entry name" value="FIZZY-RELATED PROTEIN HOMOLOG"/>
    <property type="match status" value="1"/>
</dbReference>
<evidence type="ECO:0000256" key="3">
    <source>
        <dbReference type="ARBA" id="ARBA00022737"/>
    </source>
</evidence>
<dbReference type="InterPro" id="IPR056150">
    <property type="entry name" value="WD40_CDC20-Fz"/>
</dbReference>